<evidence type="ECO:0000256" key="1">
    <source>
        <dbReference type="PROSITE-ProRule" id="PRU00464"/>
    </source>
</evidence>
<dbReference type="AlphaFoldDB" id="A0A316F523"/>
<sequence>MAHVTASEAWKLDRIGSARAGTNPTLLAKMPQSFAVIGDTQFLPGYCVLLVDDPRVDRLTDLPKRQRLEFLDSMDTLGQAVETACRATDTGFRRMNYEILGNTDAYLHAHLFPRYEWEKPAHIGRPVWLYDPDEFYGPEAGLAARHDELRRRIVTEIARLRAAI</sequence>
<dbReference type="PROSITE" id="PS51084">
    <property type="entry name" value="HIT_2"/>
    <property type="match status" value="1"/>
</dbReference>
<dbReference type="InterPro" id="IPR011146">
    <property type="entry name" value="HIT-like"/>
</dbReference>
<dbReference type="Proteomes" id="UP000245697">
    <property type="component" value="Unassembled WGS sequence"/>
</dbReference>
<evidence type="ECO:0000259" key="2">
    <source>
        <dbReference type="PROSITE" id="PS51084"/>
    </source>
</evidence>
<name>A0A316F523_9ACTN</name>
<reference evidence="3 4" key="1">
    <citation type="submission" date="2018-05" db="EMBL/GenBank/DDBJ databases">
        <title>Genomic Encyclopedia of Archaeal and Bacterial Type Strains, Phase II (KMG-II): from individual species to whole genera.</title>
        <authorList>
            <person name="Goeker M."/>
        </authorList>
    </citation>
    <scope>NUCLEOTIDE SEQUENCE [LARGE SCALE GENOMIC DNA]</scope>
    <source>
        <strain evidence="3 4">DSM 45184</strain>
    </source>
</reference>
<accession>A0A316F523</accession>
<dbReference type="Gene3D" id="3.30.428.10">
    <property type="entry name" value="HIT-like"/>
    <property type="match status" value="1"/>
</dbReference>
<evidence type="ECO:0000313" key="3">
    <source>
        <dbReference type="EMBL" id="PWK31714.1"/>
    </source>
</evidence>
<keyword evidence="4" id="KW-1185">Reference proteome</keyword>
<keyword evidence="3" id="KW-0378">Hydrolase</keyword>
<dbReference type="GO" id="GO:0016787">
    <property type="term" value="F:hydrolase activity"/>
    <property type="evidence" value="ECO:0007669"/>
    <property type="project" value="UniProtKB-KW"/>
</dbReference>
<organism evidence="3 4">
    <name type="scientific">Actinoplanes xinjiangensis</name>
    <dbReference type="NCBI Taxonomy" id="512350"/>
    <lineage>
        <taxon>Bacteria</taxon>
        <taxon>Bacillati</taxon>
        <taxon>Actinomycetota</taxon>
        <taxon>Actinomycetes</taxon>
        <taxon>Micromonosporales</taxon>
        <taxon>Micromonosporaceae</taxon>
        <taxon>Actinoplanes</taxon>
    </lineage>
</organism>
<dbReference type="InterPro" id="IPR036265">
    <property type="entry name" value="HIT-like_sf"/>
</dbReference>
<comment type="caution">
    <text evidence="1">Lacks conserved residue(s) required for the propagation of feature annotation.</text>
</comment>
<comment type="caution">
    <text evidence="3">The sequence shown here is derived from an EMBL/GenBank/DDBJ whole genome shotgun (WGS) entry which is preliminary data.</text>
</comment>
<dbReference type="EMBL" id="QGGR01000032">
    <property type="protein sequence ID" value="PWK31714.1"/>
    <property type="molecule type" value="Genomic_DNA"/>
</dbReference>
<protein>
    <submittedName>
        <fullName evidence="3">Diadenosine tetraphosphate (Ap4A) HIT family hydrolase</fullName>
    </submittedName>
</protein>
<dbReference type="OrthoDB" id="9784774at2"/>
<gene>
    <name evidence="3" type="ORF">BC793_13263</name>
</gene>
<feature type="domain" description="HIT" evidence="2">
    <location>
        <begin position="13"/>
        <end position="122"/>
    </location>
</feature>
<evidence type="ECO:0000313" key="4">
    <source>
        <dbReference type="Proteomes" id="UP000245697"/>
    </source>
</evidence>
<dbReference type="SUPFAM" id="SSF54197">
    <property type="entry name" value="HIT-like"/>
    <property type="match status" value="1"/>
</dbReference>
<dbReference type="Pfam" id="PF01230">
    <property type="entry name" value="HIT"/>
    <property type="match status" value="1"/>
</dbReference>
<proteinExistence type="predicted"/>